<evidence type="ECO:0000313" key="1">
    <source>
        <dbReference type="EMBL" id="KAH7681239.1"/>
    </source>
</evidence>
<proteinExistence type="predicted"/>
<keyword evidence="1" id="KW-0560">Oxidoreductase</keyword>
<dbReference type="EMBL" id="CM037015">
    <property type="protein sequence ID" value="KAH7681239.1"/>
    <property type="molecule type" value="Genomic_DNA"/>
</dbReference>
<sequence length="327" mass="35605">MWDLIALGVVIFVFLVILVRIVRFALADADLTLLSKRGPKRSEVEGKVAWITGGSKGIGKELARQFVELGAKVIISARNVVDLEKVKAELLGKYPNAEVEVLPFDLTSDEEFLREAVKKSESFFSGAGVYYMVHNAGDDPLPIPALEITSQTILTIIKTNVLGTINLTRLIAPFMIKRGGGHFIVMSSTAGKCPVPGQTVGSASKFALNGYFHTLRSELIQKGIDVTVVCPGPIATKPLFKGTNSAEKPVTTDRCVHLIITAATHKLKEVWIANQPVLSVMYLTQYMPTLGLWFLDKIGSNRVEFAQTGGNISLMTLLFGKTKEKTG</sequence>
<comment type="caution">
    <text evidence="1">The sequence shown here is derived from an EMBL/GenBank/DDBJ whole genome shotgun (WGS) entry which is preliminary data.</text>
</comment>
<dbReference type="EC" id="1.1.1.62" evidence="1"/>
<dbReference type="Proteomes" id="UP000827976">
    <property type="component" value="Chromosome 5"/>
</dbReference>
<evidence type="ECO:0000313" key="2">
    <source>
        <dbReference type="Proteomes" id="UP000827976"/>
    </source>
</evidence>
<accession>A0ACB7W1J2</accession>
<name>A0ACB7W1J2_DIOAL</name>
<gene>
    <name evidence="1" type="ORF">IHE45_05G047100</name>
</gene>
<protein>
    <submittedName>
        <fullName evidence="1">Short-chain dehydrogenase/reductase SDR protein</fullName>
        <ecNumber evidence="1">1.1.1.62</ecNumber>
    </submittedName>
</protein>
<organism evidence="1 2">
    <name type="scientific">Dioscorea alata</name>
    <name type="common">Purple yam</name>
    <dbReference type="NCBI Taxonomy" id="55571"/>
    <lineage>
        <taxon>Eukaryota</taxon>
        <taxon>Viridiplantae</taxon>
        <taxon>Streptophyta</taxon>
        <taxon>Embryophyta</taxon>
        <taxon>Tracheophyta</taxon>
        <taxon>Spermatophyta</taxon>
        <taxon>Magnoliopsida</taxon>
        <taxon>Liliopsida</taxon>
        <taxon>Dioscoreales</taxon>
        <taxon>Dioscoreaceae</taxon>
        <taxon>Dioscorea</taxon>
    </lineage>
</organism>
<reference evidence="2" key="1">
    <citation type="journal article" date="2022" name="Nat. Commun.">
        <title>Chromosome evolution and the genetic basis of agronomically important traits in greater yam.</title>
        <authorList>
            <person name="Bredeson J.V."/>
            <person name="Lyons J.B."/>
            <person name="Oniyinde I.O."/>
            <person name="Okereke N.R."/>
            <person name="Kolade O."/>
            <person name="Nnabue I."/>
            <person name="Nwadili C.O."/>
            <person name="Hribova E."/>
            <person name="Parker M."/>
            <person name="Nwogha J."/>
            <person name="Shu S."/>
            <person name="Carlson J."/>
            <person name="Kariba R."/>
            <person name="Muthemba S."/>
            <person name="Knop K."/>
            <person name="Barton G.J."/>
            <person name="Sherwood A.V."/>
            <person name="Lopez-Montes A."/>
            <person name="Asiedu R."/>
            <person name="Jamnadass R."/>
            <person name="Muchugi A."/>
            <person name="Goodstein D."/>
            <person name="Egesi C.N."/>
            <person name="Featherston J."/>
            <person name="Asfaw A."/>
            <person name="Simpson G.G."/>
            <person name="Dolezel J."/>
            <person name="Hendre P.S."/>
            <person name="Van Deynze A."/>
            <person name="Kumar P.L."/>
            <person name="Obidiegwu J.E."/>
            <person name="Bhattacharjee R."/>
            <person name="Rokhsar D.S."/>
        </authorList>
    </citation>
    <scope>NUCLEOTIDE SEQUENCE [LARGE SCALE GENOMIC DNA]</scope>
    <source>
        <strain evidence="2">cv. TDa95/00328</strain>
    </source>
</reference>
<keyword evidence="2" id="KW-1185">Reference proteome</keyword>